<keyword evidence="4" id="KW-1185">Reference proteome</keyword>
<dbReference type="RefSeq" id="WP_343791787.1">
    <property type="nucleotide sequence ID" value="NZ_BAAAEU010000020.1"/>
</dbReference>
<dbReference type="Proteomes" id="UP001501523">
    <property type="component" value="Unassembled WGS sequence"/>
</dbReference>
<protein>
    <recommendedName>
        <fullName evidence="5">DUF3619 family protein</fullName>
    </recommendedName>
</protein>
<feature type="region of interest" description="Disordered" evidence="1">
    <location>
        <begin position="161"/>
        <end position="189"/>
    </location>
</feature>
<sequence>MKDMSLSSLYRRLVSARPQPDVDAADLVAVVSADEGSGELSARHRDAVVEKLAASPQHADLARMLRALKPASEALATSMNEHRHGAHPLRAREQQRLAAGARRGHVHRLRWAAGLAACLAVALGVFAWHHEDGQHLMTAGTARTAPLPDRIFTSSDRIFASSSGEAGHGESARHGGGDEVFRGRFSAGG</sequence>
<accession>A0ABP3TUU2</accession>
<keyword evidence="2" id="KW-0472">Membrane</keyword>
<evidence type="ECO:0000256" key="2">
    <source>
        <dbReference type="SAM" id="Phobius"/>
    </source>
</evidence>
<organism evidence="3 4">
    <name type="scientific">Dokdonella soli</name>
    <dbReference type="NCBI Taxonomy" id="529810"/>
    <lineage>
        <taxon>Bacteria</taxon>
        <taxon>Pseudomonadati</taxon>
        <taxon>Pseudomonadota</taxon>
        <taxon>Gammaproteobacteria</taxon>
        <taxon>Lysobacterales</taxon>
        <taxon>Rhodanobacteraceae</taxon>
        <taxon>Dokdonella</taxon>
    </lineage>
</organism>
<evidence type="ECO:0000256" key="1">
    <source>
        <dbReference type="SAM" id="MobiDB-lite"/>
    </source>
</evidence>
<gene>
    <name evidence="3" type="ORF">GCM10009105_25920</name>
</gene>
<feature type="transmembrane region" description="Helical" evidence="2">
    <location>
        <begin position="111"/>
        <end position="129"/>
    </location>
</feature>
<evidence type="ECO:0000313" key="3">
    <source>
        <dbReference type="EMBL" id="GAA0718326.1"/>
    </source>
</evidence>
<keyword evidence="2" id="KW-0812">Transmembrane</keyword>
<keyword evidence="2" id="KW-1133">Transmembrane helix</keyword>
<name>A0ABP3TUU2_9GAMM</name>
<feature type="compositionally biased region" description="Basic and acidic residues" evidence="1">
    <location>
        <begin position="167"/>
        <end position="182"/>
    </location>
</feature>
<reference evidence="4" key="1">
    <citation type="journal article" date="2019" name="Int. J. Syst. Evol. Microbiol.">
        <title>The Global Catalogue of Microorganisms (GCM) 10K type strain sequencing project: providing services to taxonomists for standard genome sequencing and annotation.</title>
        <authorList>
            <consortium name="The Broad Institute Genomics Platform"/>
            <consortium name="The Broad Institute Genome Sequencing Center for Infectious Disease"/>
            <person name="Wu L."/>
            <person name="Ma J."/>
        </authorList>
    </citation>
    <scope>NUCLEOTIDE SEQUENCE [LARGE SCALE GENOMIC DNA]</scope>
    <source>
        <strain evidence="4">JCM 15421</strain>
    </source>
</reference>
<evidence type="ECO:0008006" key="5">
    <source>
        <dbReference type="Google" id="ProtNLM"/>
    </source>
</evidence>
<comment type="caution">
    <text evidence="3">The sequence shown here is derived from an EMBL/GenBank/DDBJ whole genome shotgun (WGS) entry which is preliminary data.</text>
</comment>
<evidence type="ECO:0000313" key="4">
    <source>
        <dbReference type="Proteomes" id="UP001501523"/>
    </source>
</evidence>
<proteinExistence type="predicted"/>
<dbReference type="EMBL" id="BAAAEU010000020">
    <property type="protein sequence ID" value="GAA0718326.1"/>
    <property type="molecule type" value="Genomic_DNA"/>
</dbReference>